<evidence type="ECO:0000256" key="6">
    <source>
        <dbReference type="ARBA" id="ARBA00023136"/>
    </source>
</evidence>
<comment type="subcellular location">
    <subcellularLocation>
        <location evidence="1 7">Cell membrane</location>
        <topology evidence="1 7">Multi-pass membrane protein</topology>
    </subcellularLocation>
</comment>
<evidence type="ECO:0000256" key="7">
    <source>
        <dbReference type="RuleBase" id="RU363032"/>
    </source>
</evidence>
<feature type="transmembrane region" description="Helical" evidence="7">
    <location>
        <begin position="258"/>
        <end position="280"/>
    </location>
</feature>
<proteinExistence type="inferred from homology"/>
<sequence>MERKWIGTAALFVLPALLLFITFTYYPFIRSLYYSFTTWDSIRKPVFIGLDNYAFLFEDRKMIAAAMNTFKMALFGLLIQNPLAIWIAVLLNRKFVTGYFLRAAVFFPVIMSLVVLSVVWSQILSYEGTLNLVLNQLGLSGWVRDWLGETNTVFITIILLTQWQGLGYCVIFYLAGLQSIPADLYEASRIDGAGAIQRFLKITVPLLMPTITIVTFLIIVGGLKLFDIPYILTSGGPGTASYTLALAIYNAAFRENNAGYSIAAGVVLMLIIMVITFIQLQITRRREVEM</sequence>
<keyword evidence="2 7" id="KW-0813">Transport</keyword>
<feature type="transmembrane region" description="Helical" evidence="7">
    <location>
        <begin position="72"/>
        <end position="91"/>
    </location>
</feature>
<feature type="transmembrane region" description="Helical" evidence="7">
    <location>
        <begin position="206"/>
        <end position="226"/>
    </location>
</feature>
<dbReference type="Gene3D" id="1.10.3720.10">
    <property type="entry name" value="MetI-like"/>
    <property type="match status" value="1"/>
</dbReference>
<dbReference type="InterPro" id="IPR051393">
    <property type="entry name" value="ABC_transporter_permease"/>
</dbReference>
<feature type="domain" description="ABC transmembrane type-1" evidence="8">
    <location>
        <begin position="66"/>
        <end position="279"/>
    </location>
</feature>
<keyword evidence="4 7" id="KW-0812">Transmembrane</keyword>
<evidence type="ECO:0000256" key="4">
    <source>
        <dbReference type="ARBA" id="ARBA00022692"/>
    </source>
</evidence>
<comment type="similarity">
    <text evidence="7">Belongs to the binding-protein-dependent transport system permease family.</text>
</comment>
<evidence type="ECO:0000313" key="9">
    <source>
        <dbReference type="EMBL" id="GBG10007.1"/>
    </source>
</evidence>
<organism evidence="9 10">
    <name type="scientific">Paenibacillus agaridevorans</name>
    <dbReference type="NCBI Taxonomy" id="171404"/>
    <lineage>
        <taxon>Bacteria</taxon>
        <taxon>Bacillati</taxon>
        <taxon>Bacillota</taxon>
        <taxon>Bacilli</taxon>
        <taxon>Bacillales</taxon>
        <taxon>Paenibacillaceae</taxon>
        <taxon>Paenibacillus</taxon>
    </lineage>
</organism>
<evidence type="ECO:0000256" key="3">
    <source>
        <dbReference type="ARBA" id="ARBA00022475"/>
    </source>
</evidence>
<feature type="transmembrane region" description="Helical" evidence="7">
    <location>
        <begin position="7"/>
        <end position="29"/>
    </location>
</feature>
<dbReference type="PANTHER" id="PTHR30193:SF37">
    <property type="entry name" value="INNER MEMBRANE ABC TRANSPORTER PERMEASE PROTEIN YCJO"/>
    <property type="match status" value="1"/>
</dbReference>
<dbReference type="GO" id="GO:0005886">
    <property type="term" value="C:plasma membrane"/>
    <property type="evidence" value="ECO:0007669"/>
    <property type="project" value="UniProtKB-SubCell"/>
</dbReference>
<comment type="caution">
    <text evidence="9">The sequence shown here is derived from an EMBL/GenBank/DDBJ whole genome shotgun (WGS) entry which is preliminary data.</text>
</comment>
<dbReference type="InterPro" id="IPR035906">
    <property type="entry name" value="MetI-like_sf"/>
</dbReference>
<keyword evidence="3" id="KW-1003">Cell membrane</keyword>
<keyword evidence="5 7" id="KW-1133">Transmembrane helix</keyword>
<evidence type="ECO:0000256" key="2">
    <source>
        <dbReference type="ARBA" id="ARBA00022448"/>
    </source>
</evidence>
<dbReference type="RefSeq" id="WP_108994587.1">
    <property type="nucleotide sequence ID" value="NZ_BDQX01000281.1"/>
</dbReference>
<dbReference type="PANTHER" id="PTHR30193">
    <property type="entry name" value="ABC TRANSPORTER PERMEASE PROTEIN"/>
    <property type="match status" value="1"/>
</dbReference>
<dbReference type="AlphaFoldDB" id="A0A2R5ETY5"/>
<dbReference type="Proteomes" id="UP000245202">
    <property type="component" value="Unassembled WGS sequence"/>
</dbReference>
<evidence type="ECO:0000313" key="10">
    <source>
        <dbReference type="Proteomes" id="UP000245202"/>
    </source>
</evidence>
<evidence type="ECO:0000256" key="1">
    <source>
        <dbReference type="ARBA" id="ARBA00004651"/>
    </source>
</evidence>
<reference evidence="9 10" key="1">
    <citation type="submission" date="2017-08" db="EMBL/GenBank/DDBJ databases">
        <title>Substantial Increase in Enzyme Production by Combined Drug-Resistance Mutations in Paenibacillus agaridevorans.</title>
        <authorList>
            <person name="Tanaka Y."/>
            <person name="Funane K."/>
            <person name="Hosaka T."/>
            <person name="Shiwa Y."/>
            <person name="Fujita N."/>
            <person name="Miyazaki T."/>
            <person name="Yoshikawa H."/>
            <person name="Murakami K."/>
            <person name="Kasahara K."/>
            <person name="Inaoka T."/>
            <person name="Hiraga Y."/>
            <person name="Ochi K."/>
        </authorList>
    </citation>
    <scope>NUCLEOTIDE SEQUENCE [LARGE SCALE GENOMIC DNA]</scope>
    <source>
        <strain evidence="9 10">T-3040</strain>
    </source>
</reference>
<keyword evidence="6 7" id="KW-0472">Membrane</keyword>
<accession>A0A2R5ETY5</accession>
<dbReference type="CDD" id="cd06261">
    <property type="entry name" value="TM_PBP2"/>
    <property type="match status" value="1"/>
</dbReference>
<protein>
    <recommendedName>
        <fullName evidence="8">ABC transmembrane type-1 domain-containing protein</fullName>
    </recommendedName>
</protein>
<dbReference type="EMBL" id="BDQX01000281">
    <property type="protein sequence ID" value="GBG10007.1"/>
    <property type="molecule type" value="Genomic_DNA"/>
</dbReference>
<dbReference type="InterPro" id="IPR000515">
    <property type="entry name" value="MetI-like"/>
</dbReference>
<feature type="transmembrane region" description="Helical" evidence="7">
    <location>
        <begin position="103"/>
        <end position="123"/>
    </location>
</feature>
<dbReference type="PROSITE" id="PS50928">
    <property type="entry name" value="ABC_TM1"/>
    <property type="match status" value="1"/>
</dbReference>
<dbReference type="SUPFAM" id="SSF161098">
    <property type="entry name" value="MetI-like"/>
    <property type="match status" value="1"/>
</dbReference>
<dbReference type="GO" id="GO:0055085">
    <property type="term" value="P:transmembrane transport"/>
    <property type="evidence" value="ECO:0007669"/>
    <property type="project" value="InterPro"/>
</dbReference>
<name>A0A2R5ETY5_9BACL</name>
<keyword evidence="10" id="KW-1185">Reference proteome</keyword>
<evidence type="ECO:0000256" key="5">
    <source>
        <dbReference type="ARBA" id="ARBA00022989"/>
    </source>
</evidence>
<feature type="transmembrane region" description="Helical" evidence="7">
    <location>
        <begin position="153"/>
        <end position="175"/>
    </location>
</feature>
<dbReference type="Pfam" id="PF00528">
    <property type="entry name" value="BPD_transp_1"/>
    <property type="match status" value="1"/>
</dbReference>
<evidence type="ECO:0000259" key="8">
    <source>
        <dbReference type="PROSITE" id="PS50928"/>
    </source>
</evidence>
<gene>
    <name evidence="9" type="ORF">PAT3040_04691</name>
</gene>